<gene>
    <name evidence="6 9" type="primary">tilS</name>
    <name evidence="9" type="ORF">FSZ31_04875</name>
</gene>
<organism evidence="9 10">
    <name type="scientific">Flavisphingopyxis soli</name>
    <dbReference type="NCBI Taxonomy" id="2601267"/>
    <lineage>
        <taxon>Bacteria</taxon>
        <taxon>Pseudomonadati</taxon>
        <taxon>Pseudomonadota</taxon>
        <taxon>Alphaproteobacteria</taxon>
        <taxon>Sphingomonadales</taxon>
        <taxon>Sphingopyxidaceae</taxon>
        <taxon>Flavisphingopyxis</taxon>
    </lineage>
</organism>
<evidence type="ECO:0000256" key="7">
    <source>
        <dbReference type="SAM" id="MobiDB-lite"/>
    </source>
</evidence>
<keyword evidence="4 6" id="KW-0067">ATP-binding</keyword>
<dbReference type="Proteomes" id="UP000321129">
    <property type="component" value="Unassembled WGS sequence"/>
</dbReference>
<dbReference type="HAMAP" id="MF_01161">
    <property type="entry name" value="tRNA_Ile_lys_synt"/>
    <property type="match status" value="1"/>
</dbReference>
<evidence type="ECO:0000256" key="2">
    <source>
        <dbReference type="ARBA" id="ARBA00022694"/>
    </source>
</evidence>
<evidence type="ECO:0000259" key="8">
    <source>
        <dbReference type="Pfam" id="PF01171"/>
    </source>
</evidence>
<evidence type="ECO:0000256" key="6">
    <source>
        <dbReference type="HAMAP-Rule" id="MF_01161"/>
    </source>
</evidence>
<evidence type="ECO:0000256" key="4">
    <source>
        <dbReference type="ARBA" id="ARBA00022840"/>
    </source>
</evidence>
<dbReference type="GO" id="GO:0032267">
    <property type="term" value="F:tRNA(Ile)-lysidine synthase activity"/>
    <property type="evidence" value="ECO:0007669"/>
    <property type="project" value="UniProtKB-EC"/>
</dbReference>
<dbReference type="EMBL" id="VOPY01000001">
    <property type="protein sequence ID" value="TXC74057.1"/>
    <property type="molecule type" value="Genomic_DNA"/>
</dbReference>
<comment type="subcellular location">
    <subcellularLocation>
        <location evidence="6">Cytoplasm</location>
    </subcellularLocation>
</comment>
<comment type="domain">
    <text evidence="6">The N-terminal region contains the highly conserved SGGXDS motif, predicted to be a P-loop motif involved in ATP binding.</text>
</comment>
<comment type="function">
    <text evidence="6">Ligates lysine onto the cytidine present at position 34 of the AUA codon-specific tRNA(Ile) that contains the anticodon CAU, in an ATP-dependent manner. Cytidine is converted to lysidine, thus changing the amino acid specificity of the tRNA from methionine to isoleucine.</text>
</comment>
<feature type="compositionally biased region" description="Basic and acidic residues" evidence="7">
    <location>
        <begin position="330"/>
        <end position="339"/>
    </location>
</feature>
<dbReference type="GO" id="GO:0006400">
    <property type="term" value="P:tRNA modification"/>
    <property type="evidence" value="ECO:0007669"/>
    <property type="project" value="UniProtKB-UniRule"/>
</dbReference>
<dbReference type="CDD" id="cd01992">
    <property type="entry name" value="TilS_N"/>
    <property type="match status" value="1"/>
</dbReference>
<dbReference type="OrthoDB" id="9807403at2"/>
<dbReference type="NCBIfam" id="TIGR02432">
    <property type="entry name" value="lysidine_TilS_N"/>
    <property type="match status" value="1"/>
</dbReference>
<dbReference type="InterPro" id="IPR011063">
    <property type="entry name" value="TilS/TtcA_N"/>
</dbReference>
<dbReference type="InterPro" id="IPR012094">
    <property type="entry name" value="tRNA_Ile_lys_synt"/>
</dbReference>
<dbReference type="RefSeq" id="WP_147121894.1">
    <property type="nucleotide sequence ID" value="NZ_VOPY01000001.1"/>
</dbReference>
<keyword evidence="2 6" id="KW-0819">tRNA processing</keyword>
<evidence type="ECO:0000313" key="10">
    <source>
        <dbReference type="Proteomes" id="UP000321129"/>
    </source>
</evidence>
<dbReference type="GO" id="GO:0005737">
    <property type="term" value="C:cytoplasm"/>
    <property type="evidence" value="ECO:0007669"/>
    <property type="project" value="UniProtKB-SubCell"/>
</dbReference>
<dbReference type="InterPro" id="IPR012795">
    <property type="entry name" value="tRNA_Ile_lys_synt_N"/>
</dbReference>
<dbReference type="InterPro" id="IPR014729">
    <property type="entry name" value="Rossmann-like_a/b/a_fold"/>
</dbReference>
<comment type="catalytic activity">
    <reaction evidence="5 6">
        <text>cytidine(34) in tRNA(Ile2) + L-lysine + ATP = lysidine(34) in tRNA(Ile2) + AMP + diphosphate + H(+)</text>
        <dbReference type="Rhea" id="RHEA:43744"/>
        <dbReference type="Rhea" id="RHEA-COMP:10625"/>
        <dbReference type="Rhea" id="RHEA-COMP:10670"/>
        <dbReference type="ChEBI" id="CHEBI:15378"/>
        <dbReference type="ChEBI" id="CHEBI:30616"/>
        <dbReference type="ChEBI" id="CHEBI:32551"/>
        <dbReference type="ChEBI" id="CHEBI:33019"/>
        <dbReference type="ChEBI" id="CHEBI:82748"/>
        <dbReference type="ChEBI" id="CHEBI:83665"/>
        <dbReference type="ChEBI" id="CHEBI:456215"/>
        <dbReference type="EC" id="6.3.4.19"/>
    </reaction>
</comment>
<sequence>MTQAAPRSATRRFRDDLAAIVGEQAASQARFGIAVSGGPDSLALLLLAHAALGPRIAAATIDHCLRPESADEARYVADVCAERGIAHAIMTPDTPISGNIQASARATRYGLLDRWRTANSLDYILTAHHADDQLETLVMRLNRSSGVAGLAGIRARNGTIVRPLLHWHRDELGDVLAEAELPFVDDPSNRDHRYDRARLRAALADADWLDAKAVAKSAALLGEATEALDWMTAHALETALTPDGDALILAYADQPRALWHRMLVTALDRAEPGITIGEIAFHRLWDAMQRGDKSCIGDLTVTALPGTARSWRIAAAPARQGQLSRPAPLKVDKADRDCS</sequence>
<keyword evidence="6" id="KW-0963">Cytoplasm</keyword>
<dbReference type="Gene3D" id="3.40.50.620">
    <property type="entry name" value="HUPs"/>
    <property type="match status" value="1"/>
</dbReference>
<dbReference type="PANTHER" id="PTHR43033:SF5">
    <property type="entry name" value="TRNA(ILE)-LYSIDINE SYNTHETASE"/>
    <property type="match status" value="1"/>
</dbReference>
<reference evidence="9 10" key="1">
    <citation type="submission" date="2019-08" db="EMBL/GenBank/DDBJ databases">
        <title>Sphingorhabdus soil sp. nov., isolated from arctic soil.</title>
        <authorList>
            <person name="Liu Y."/>
        </authorList>
    </citation>
    <scope>NUCLEOTIDE SEQUENCE [LARGE SCALE GENOMIC DNA]</scope>
    <source>
        <strain evidence="9 10">D-2Q-5-6</strain>
    </source>
</reference>
<accession>A0A5C6UM20</accession>
<evidence type="ECO:0000256" key="5">
    <source>
        <dbReference type="ARBA" id="ARBA00048539"/>
    </source>
</evidence>
<keyword evidence="10" id="KW-1185">Reference proteome</keyword>
<name>A0A5C6UM20_9SPHN</name>
<feature type="region of interest" description="Disordered" evidence="7">
    <location>
        <begin position="317"/>
        <end position="339"/>
    </location>
</feature>
<protein>
    <recommendedName>
        <fullName evidence="6">tRNA(Ile)-lysidine synthase</fullName>
        <ecNumber evidence="6">6.3.4.19</ecNumber>
    </recommendedName>
    <alternativeName>
        <fullName evidence="6">tRNA(Ile)-2-lysyl-cytidine synthase</fullName>
    </alternativeName>
    <alternativeName>
        <fullName evidence="6">tRNA(Ile)-lysidine synthetase</fullName>
    </alternativeName>
</protein>
<feature type="domain" description="tRNA(Ile)-lysidine/2-thiocytidine synthase N-terminal" evidence="8">
    <location>
        <begin position="31"/>
        <end position="201"/>
    </location>
</feature>
<comment type="caution">
    <text evidence="9">The sequence shown here is derived from an EMBL/GenBank/DDBJ whole genome shotgun (WGS) entry which is preliminary data.</text>
</comment>
<evidence type="ECO:0000313" key="9">
    <source>
        <dbReference type="EMBL" id="TXC74057.1"/>
    </source>
</evidence>
<keyword evidence="1 6" id="KW-0436">Ligase</keyword>
<dbReference type="SUPFAM" id="SSF52402">
    <property type="entry name" value="Adenine nucleotide alpha hydrolases-like"/>
    <property type="match status" value="1"/>
</dbReference>
<evidence type="ECO:0000256" key="1">
    <source>
        <dbReference type="ARBA" id="ARBA00022598"/>
    </source>
</evidence>
<dbReference type="Pfam" id="PF01171">
    <property type="entry name" value="ATP_bind_3"/>
    <property type="match status" value="1"/>
</dbReference>
<proteinExistence type="inferred from homology"/>
<dbReference type="AlphaFoldDB" id="A0A5C6UM20"/>
<feature type="binding site" evidence="6">
    <location>
        <begin position="36"/>
        <end position="41"/>
    </location>
    <ligand>
        <name>ATP</name>
        <dbReference type="ChEBI" id="CHEBI:30616"/>
    </ligand>
</feature>
<dbReference type="GO" id="GO:0005524">
    <property type="term" value="F:ATP binding"/>
    <property type="evidence" value="ECO:0007669"/>
    <property type="project" value="UniProtKB-UniRule"/>
</dbReference>
<keyword evidence="3 6" id="KW-0547">Nucleotide-binding</keyword>
<evidence type="ECO:0000256" key="3">
    <source>
        <dbReference type="ARBA" id="ARBA00022741"/>
    </source>
</evidence>
<comment type="similarity">
    <text evidence="6">Belongs to the tRNA(Ile)-lysidine synthase family.</text>
</comment>
<dbReference type="EC" id="6.3.4.19" evidence="6"/>
<dbReference type="PANTHER" id="PTHR43033">
    <property type="entry name" value="TRNA(ILE)-LYSIDINE SYNTHASE-RELATED"/>
    <property type="match status" value="1"/>
</dbReference>